<name>A0A0J7KBR3_LASNI</name>
<dbReference type="STRING" id="67767.A0A0J7KBR3"/>
<evidence type="ECO:0000313" key="3">
    <source>
        <dbReference type="EMBL" id="KMQ87798.1"/>
    </source>
</evidence>
<protein>
    <submittedName>
        <fullName evidence="3">Gag-pol polyprotein</fullName>
    </submittedName>
</protein>
<dbReference type="InterPro" id="IPR013103">
    <property type="entry name" value="RVT_2"/>
</dbReference>
<reference evidence="3 4" key="1">
    <citation type="submission" date="2015-04" db="EMBL/GenBank/DDBJ databases">
        <title>Lasius niger genome sequencing.</title>
        <authorList>
            <person name="Konorov E.A."/>
            <person name="Nikitin M.A."/>
            <person name="Kirill M.V."/>
            <person name="Chang P."/>
        </authorList>
    </citation>
    <scope>NUCLEOTIDE SEQUENCE [LARGE SCALE GENOMIC DNA]</scope>
    <source>
        <tissue evidence="3">Whole</tissue>
    </source>
</reference>
<evidence type="ECO:0000259" key="2">
    <source>
        <dbReference type="Pfam" id="PF07727"/>
    </source>
</evidence>
<feature type="domain" description="Reverse transcriptase Ty1/copia-type" evidence="2">
    <location>
        <begin position="104"/>
        <end position="212"/>
    </location>
</feature>
<evidence type="ECO:0000256" key="1">
    <source>
        <dbReference type="SAM" id="MobiDB-lite"/>
    </source>
</evidence>
<sequence length="216" mass="24619">MAIGLNEDLTNDVPCEDCIVEDEENESTSEEYISGSEKEDKVIEEPRRSKRGRKPVELSDYITYYAINEEGRTEPLTIEEALRGSDSQNWRESMESEINSLVKNKSYETVALPAGKEVLKTKSVFTEKKDKAGKKKFKARLVIQGCSQKQDINYQETFSPVVKYALRYLFSLAAKENLRIDHMDVTTAYLQSELNKEIFVQPPSSTSKENIKNGKV</sequence>
<accession>A0A0J7KBR3</accession>
<proteinExistence type="predicted"/>
<dbReference type="Pfam" id="PF07727">
    <property type="entry name" value="RVT_2"/>
    <property type="match status" value="1"/>
</dbReference>
<dbReference type="EMBL" id="LBMM01009908">
    <property type="protein sequence ID" value="KMQ87798.1"/>
    <property type="molecule type" value="Genomic_DNA"/>
</dbReference>
<feature type="region of interest" description="Disordered" evidence="1">
    <location>
        <begin position="21"/>
        <end position="52"/>
    </location>
</feature>
<keyword evidence="4" id="KW-1185">Reference proteome</keyword>
<evidence type="ECO:0000313" key="4">
    <source>
        <dbReference type="Proteomes" id="UP000036403"/>
    </source>
</evidence>
<dbReference type="AlphaFoldDB" id="A0A0J7KBR3"/>
<dbReference type="PaxDb" id="67767-A0A0J7KBR3"/>
<gene>
    <name evidence="3" type="ORF">RF55_12831</name>
</gene>
<dbReference type="OrthoDB" id="430476at2759"/>
<comment type="caution">
    <text evidence="3">The sequence shown here is derived from an EMBL/GenBank/DDBJ whole genome shotgun (WGS) entry which is preliminary data.</text>
</comment>
<organism evidence="3 4">
    <name type="scientific">Lasius niger</name>
    <name type="common">Black garden ant</name>
    <dbReference type="NCBI Taxonomy" id="67767"/>
    <lineage>
        <taxon>Eukaryota</taxon>
        <taxon>Metazoa</taxon>
        <taxon>Ecdysozoa</taxon>
        <taxon>Arthropoda</taxon>
        <taxon>Hexapoda</taxon>
        <taxon>Insecta</taxon>
        <taxon>Pterygota</taxon>
        <taxon>Neoptera</taxon>
        <taxon>Endopterygota</taxon>
        <taxon>Hymenoptera</taxon>
        <taxon>Apocrita</taxon>
        <taxon>Aculeata</taxon>
        <taxon>Formicoidea</taxon>
        <taxon>Formicidae</taxon>
        <taxon>Formicinae</taxon>
        <taxon>Lasius</taxon>
        <taxon>Lasius</taxon>
    </lineage>
</organism>
<feature type="compositionally biased region" description="Basic and acidic residues" evidence="1">
    <location>
        <begin position="36"/>
        <end position="47"/>
    </location>
</feature>
<dbReference type="Proteomes" id="UP000036403">
    <property type="component" value="Unassembled WGS sequence"/>
</dbReference>